<feature type="domain" description="Transglutaminase-like" evidence="1">
    <location>
        <begin position="365"/>
        <end position="430"/>
    </location>
</feature>
<evidence type="ECO:0000259" key="1">
    <source>
        <dbReference type="SMART" id="SM00460"/>
    </source>
</evidence>
<sequence>MKRFLILILLLAGVSFAGSERYYALFMNSGKSGYMLEKQTRSGEEIKTENKIMMEMTRFGTTISMETVIEYIETADYEPKEMSYELSMTGTTVKKHFTIRDGQVKIVTEMGVFKDDWNEDILFPAGIQHKLSNTEITQGSRIEIMGFDPETVSPVRTVMKFGEKQETKLLGVPRMLYKAKTSETYIAGGSTVNSVSWCDETGELYKTTVNMMGIELSFVRCSREFALSENESIDLLEQTLLDSPCELSGDDFGSAVVYTLKLNNDSSGIPSTGMQKSENLGENKYRVTVYPALAESRAKLSEAERKKYLSETDYVDYKSPEVQELLKQIDLPEGELAKARKIEEFVHNYIDTKNLSTAYARASETAASKTGDCTEHSVLTAALCRAAGIPCKAAGGLVHTMQFFGENKFGFHAWNEAFAGGKWIGLDAAIGKNGFDSSHIKLVEGKGEIIDFFGIINGVKILDCRPLRKLEGE</sequence>
<accession>A0A1W6LN92</accession>
<gene>
    <name evidence="2" type="ORF">STSP1_01654</name>
</gene>
<evidence type="ECO:0000313" key="3">
    <source>
        <dbReference type="Proteomes" id="UP000193334"/>
    </source>
</evidence>
<dbReference type="Proteomes" id="UP000193334">
    <property type="component" value="Chromosome"/>
</dbReference>
<dbReference type="STRING" id="1941349.STSP1_01654"/>
<organism evidence="2 3">
    <name type="scientific">Sedimentisphaera salicampi</name>
    <dbReference type="NCBI Taxonomy" id="1941349"/>
    <lineage>
        <taxon>Bacteria</taxon>
        <taxon>Pseudomonadati</taxon>
        <taxon>Planctomycetota</taxon>
        <taxon>Phycisphaerae</taxon>
        <taxon>Sedimentisphaerales</taxon>
        <taxon>Sedimentisphaeraceae</taxon>
        <taxon>Sedimentisphaera</taxon>
    </lineage>
</organism>
<dbReference type="RefSeq" id="WP_085755919.1">
    <property type="nucleotide sequence ID" value="NZ_CP021023.1"/>
</dbReference>
<reference evidence="3" key="1">
    <citation type="submission" date="2017-04" db="EMBL/GenBank/DDBJ databases">
        <title>Comparative genomics and description of representatives of a novel lineage of planctomycetes thriving in anoxic sediments.</title>
        <authorList>
            <person name="Spring S."/>
            <person name="Bunk B."/>
            <person name="Sproer C."/>
        </authorList>
    </citation>
    <scope>NUCLEOTIDE SEQUENCE [LARGE SCALE GENOMIC DNA]</scope>
    <source>
        <strain evidence="3">ST-PulAB-D4</strain>
    </source>
</reference>
<name>A0A1W6LN92_9BACT</name>
<dbReference type="Pfam" id="PF01841">
    <property type="entry name" value="Transglut_core"/>
    <property type="match status" value="1"/>
</dbReference>
<proteinExistence type="predicted"/>
<protein>
    <recommendedName>
        <fullName evidence="1">Transglutaminase-like domain-containing protein</fullName>
    </recommendedName>
</protein>
<dbReference type="InterPro" id="IPR002931">
    <property type="entry name" value="Transglutaminase-like"/>
</dbReference>
<evidence type="ECO:0000313" key="2">
    <source>
        <dbReference type="EMBL" id="ARN57255.1"/>
    </source>
</evidence>
<dbReference type="Gene3D" id="3.10.620.30">
    <property type="match status" value="1"/>
</dbReference>
<dbReference type="PANTHER" id="PTHR33490">
    <property type="entry name" value="BLR5614 PROTEIN-RELATED"/>
    <property type="match status" value="1"/>
</dbReference>
<dbReference type="InterPro" id="IPR038765">
    <property type="entry name" value="Papain-like_cys_pep_sf"/>
</dbReference>
<dbReference type="SUPFAM" id="SSF54001">
    <property type="entry name" value="Cysteine proteinases"/>
    <property type="match status" value="1"/>
</dbReference>
<dbReference type="KEGG" id="pbp:STSP1_01654"/>
<dbReference type="SMART" id="SM00460">
    <property type="entry name" value="TGc"/>
    <property type="match status" value="1"/>
</dbReference>
<dbReference type="EMBL" id="CP021023">
    <property type="protein sequence ID" value="ARN57255.1"/>
    <property type="molecule type" value="Genomic_DNA"/>
</dbReference>
<dbReference type="AlphaFoldDB" id="A0A1W6LN92"/>
<dbReference type="PANTHER" id="PTHR33490:SF3">
    <property type="entry name" value="CONSERVED INTEGRAL MEMBRANE PROTEIN"/>
    <property type="match status" value="1"/>
</dbReference>
<keyword evidence="3" id="KW-1185">Reference proteome</keyword>